<name>A0A5V7VH74_SALTM</name>
<dbReference type="InterPro" id="IPR010373">
    <property type="entry name" value="DUF968"/>
</dbReference>
<dbReference type="AlphaFoldDB" id="A0A5V7VH74"/>
<protein>
    <recommendedName>
        <fullName evidence="1">HNH nuclease domain-containing protein</fullName>
    </recommendedName>
</protein>
<feature type="domain" description="HNH nuclease" evidence="1">
    <location>
        <begin position="138"/>
        <end position="187"/>
    </location>
</feature>
<evidence type="ECO:0000313" key="2">
    <source>
        <dbReference type="EMBL" id="EBV1582782.1"/>
    </source>
</evidence>
<sequence length="221" mass="25153">HAPGAIRLCWHCDNLLREQFTERLKSIAVENTTKWVLSVVCRDLGFDDMHAVTLPELCWWMVRNNLAEVLPESAARKALRMPKAIVQSATRESEIVPSVLATSIVQDKAKKVLALRVDPESPESFMLRPKRRRWVNERYTRWVKSQPCTCCGKQADDPHHLIGYGQGGMGTKAHDLFVLPLCRTHHNELHADTVAFEEKYGSQLELIFRFIDRALAIGVLA</sequence>
<feature type="non-terminal residue" evidence="2">
    <location>
        <position position="1"/>
    </location>
</feature>
<evidence type="ECO:0000259" key="1">
    <source>
        <dbReference type="SMART" id="SM00507"/>
    </source>
</evidence>
<dbReference type="Gene3D" id="3.30.40.190">
    <property type="match status" value="1"/>
</dbReference>
<proteinExistence type="predicted"/>
<dbReference type="SMART" id="SM00507">
    <property type="entry name" value="HNHc"/>
    <property type="match status" value="1"/>
</dbReference>
<reference evidence="2" key="1">
    <citation type="submission" date="2018-06" db="EMBL/GenBank/DDBJ databases">
        <authorList>
            <person name="Ashton P.M."/>
            <person name="Dallman T."/>
            <person name="Nair S."/>
            <person name="De Pinna E."/>
            <person name="Peters T."/>
            <person name="Grant K."/>
        </authorList>
    </citation>
    <scope>NUCLEOTIDE SEQUENCE</scope>
    <source>
        <strain evidence="2">413065</strain>
    </source>
</reference>
<organism evidence="2">
    <name type="scientific">Salmonella typhimurium</name>
    <dbReference type="NCBI Taxonomy" id="90371"/>
    <lineage>
        <taxon>Bacteria</taxon>
        <taxon>Pseudomonadati</taxon>
        <taxon>Pseudomonadota</taxon>
        <taxon>Gammaproteobacteria</taxon>
        <taxon>Enterobacterales</taxon>
        <taxon>Enterobacteriaceae</taxon>
        <taxon>Salmonella</taxon>
    </lineage>
</organism>
<dbReference type="InterPro" id="IPR003615">
    <property type="entry name" value="HNH_nuc"/>
</dbReference>
<dbReference type="Pfam" id="PF06147">
    <property type="entry name" value="DUF968"/>
    <property type="match status" value="1"/>
</dbReference>
<comment type="caution">
    <text evidence="2">The sequence shown here is derived from an EMBL/GenBank/DDBJ whole genome shotgun (WGS) entry which is preliminary data.</text>
</comment>
<gene>
    <name evidence="2" type="ORF">DN001_24925</name>
</gene>
<dbReference type="EMBL" id="AAHEKI010000047">
    <property type="protein sequence ID" value="EBV1582782.1"/>
    <property type="molecule type" value="Genomic_DNA"/>
</dbReference>
<accession>A0A5V7VH74</accession>